<proteinExistence type="predicted"/>
<feature type="domain" description="FAD-binding FR-type" evidence="9">
    <location>
        <begin position="295"/>
        <end position="394"/>
    </location>
</feature>
<name>A0AAN8I711_9EURO</name>
<dbReference type="InterPro" id="IPR013130">
    <property type="entry name" value="Fe3_Rdtase_TM_dom"/>
</dbReference>
<dbReference type="GO" id="GO:0042554">
    <property type="term" value="P:superoxide anion generation"/>
    <property type="evidence" value="ECO:0007669"/>
    <property type="project" value="TreeGrafter"/>
</dbReference>
<dbReference type="EMBL" id="JAKLMC020000007">
    <property type="protein sequence ID" value="KAK5955294.1"/>
    <property type="molecule type" value="Genomic_DNA"/>
</dbReference>
<organism evidence="10 11">
    <name type="scientific">Knufia fluminis</name>
    <dbReference type="NCBI Taxonomy" id="191047"/>
    <lineage>
        <taxon>Eukaryota</taxon>
        <taxon>Fungi</taxon>
        <taxon>Dikarya</taxon>
        <taxon>Ascomycota</taxon>
        <taxon>Pezizomycotina</taxon>
        <taxon>Eurotiomycetes</taxon>
        <taxon>Chaetothyriomycetidae</taxon>
        <taxon>Chaetothyriales</taxon>
        <taxon>Trichomeriaceae</taxon>
        <taxon>Knufia</taxon>
    </lineage>
</organism>
<dbReference type="Gene3D" id="3.40.50.80">
    <property type="entry name" value="Nucleotide-binding domain of ferredoxin-NADP reductase (FNR) module"/>
    <property type="match status" value="1"/>
</dbReference>
<dbReference type="GO" id="GO:0043020">
    <property type="term" value="C:NADPH oxidase complex"/>
    <property type="evidence" value="ECO:0007669"/>
    <property type="project" value="TreeGrafter"/>
</dbReference>
<evidence type="ECO:0000256" key="4">
    <source>
        <dbReference type="ARBA" id="ARBA00022989"/>
    </source>
</evidence>
<dbReference type="InterPro" id="IPR013121">
    <property type="entry name" value="Fe_red_NAD-bd_6"/>
</dbReference>
<evidence type="ECO:0000256" key="3">
    <source>
        <dbReference type="ARBA" id="ARBA00022982"/>
    </source>
</evidence>
<feature type="transmembrane region" description="Helical" evidence="8">
    <location>
        <begin position="246"/>
        <end position="263"/>
    </location>
</feature>
<feature type="transmembrane region" description="Helical" evidence="8">
    <location>
        <begin position="115"/>
        <end position="139"/>
    </location>
</feature>
<evidence type="ECO:0000313" key="10">
    <source>
        <dbReference type="EMBL" id="KAK5955294.1"/>
    </source>
</evidence>
<dbReference type="InterPro" id="IPR017927">
    <property type="entry name" value="FAD-bd_FR_type"/>
</dbReference>
<keyword evidence="2 8" id="KW-0812">Transmembrane</keyword>
<dbReference type="SUPFAM" id="SSF63380">
    <property type="entry name" value="Riboflavin synthase domain-like"/>
    <property type="match status" value="1"/>
</dbReference>
<dbReference type="Gene3D" id="2.40.30.10">
    <property type="entry name" value="Translation factors"/>
    <property type="match status" value="1"/>
</dbReference>
<reference evidence="10 11" key="1">
    <citation type="submission" date="2022-12" db="EMBL/GenBank/DDBJ databases">
        <title>Genomic features and morphological characterization of a novel Knufia sp. strain isolated from spacecraft assembly facility.</title>
        <authorList>
            <person name="Teixeira M."/>
            <person name="Chander A.M."/>
            <person name="Stajich J.E."/>
            <person name="Venkateswaran K."/>
        </authorList>
    </citation>
    <scope>NUCLEOTIDE SEQUENCE [LARGE SCALE GENOMIC DNA]</scope>
    <source>
        <strain evidence="10 11">FJI-L2-BK-P2</strain>
    </source>
</reference>
<feature type="transmembrane region" description="Helical" evidence="8">
    <location>
        <begin position="207"/>
        <end position="234"/>
    </location>
</feature>
<keyword evidence="7 8" id="KW-0472">Membrane</keyword>
<dbReference type="GO" id="GO:0006811">
    <property type="term" value="P:monoatomic ion transport"/>
    <property type="evidence" value="ECO:0007669"/>
    <property type="project" value="UniProtKB-KW"/>
</dbReference>
<evidence type="ECO:0000256" key="2">
    <source>
        <dbReference type="ARBA" id="ARBA00022692"/>
    </source>
</evidence>
<comment type="caution">
    <text evidence="10">The sequence shown here is derived from an EMBL/GenBank/DDBJ whole genome shotgun (WGS) entry which is preliminary data.</text>
</comment>
<dbReference type="SFLD" id="SFLDG01168">
    <property type="entry name" value="Ferric_reductase_subgroup_(FRE"/>
    <property type="match status" value="1"/>
</dbReference>
<evidence type="ECO:0000256" key="5">
    <source>
        <dbReference type="ARBA" id="ARBA00023002"/>
    </source>
</evidence>
<dbReference type="InterPro" id="IPR013112">
    <property type="entry name" value="FAD-bd_8"/>
</dbReference>
<sequence>MQPHGRPASFERILSWPPTSDRSTLYANHAATQQEIYQTAAISLPSPGQHLSTVEDTAKKPSIRQRLITRWRVNKSDWIFTAFVVALQLTFGVWQCYKYSTNVAVQNAFGWGVGLAKFSAGALYPTLFFLILSMSRWLVTLLRNSAYLSGVINFDKFRSFHIRMAICAFVLSLLHTIGHVSGTLVHGSDPKFRVAVLELLGNKFEEISYAAFVFSLPGWTGIVALVIFILIVLCSTPPARRWSFELFQYSHLLIYPMIFLLMLHGAGNLLQYPALGFVLALPTSLILLEKMSRLLRICKGQIAEVQPANNDVMQLSFPQTKASRWWSYKVGQYVLIRMPSISTWEWHPFTISGCRDGKFHLYIKKSGEWTKELSRLKGPQIVNVDGPFGAPCQQFYQYDHCIVIATGIGVTPCSAILDHMYREKRHPWACADGNRSRLGQYHVGGERILPRFVDFYWAVPGQEMLPWFADTFSATATAEHNQNLGIRLQVYITRMKEKDLISKEKLDHMFSKEMDANINSGRPDYAQLFFEHYEKMRFMQQIYRLGAGKKRVGVFFCGAKAARDQLQVLCYENTLRGVMEGSGLEYHFHPEVF</sequence>
<dbReference type="Pfam" id="PF01794">
    <property type="entry name" value="Ferric_reduct"/>
    <property type="match status" value="1"/>
</dbReference>
<keyword evidence="6" id="KW-0813">Transport</keyword>
<dbReference type="SUPFAM" id="SSF52343">
    <property type="entry name" value="Ferredoxin reductase-like, C-terminal NADP-linked domain"/>
    <property type="match status" value="1"/>
</dbReference>
<gene>
    <name evidence="10" type="ORF">OHC33_003976</name>
</gene>
<dbReference type="CDD" id="cd06186">
    <property type="entry name" value="NOX_Duox_like_FAD_NADP"/>
    <property type="match status" value="1"/>
</dbReference>
<evidence type="ECO:0000256" key="1">
    <source>
        <dbReference type="ARBA" id="ARBA00004141"/>
    </source>
</evidence>
<feature type="transmembrane region" description="Helical" evidence="8">
    <location>
        <begin position="160"/>
        <end position="187"/>
    </location>
</feature>
<keyword evidence="3" id="KW-0249">Electron transport</keyword>
<keyword evidence="6" id="KW-0406">Ion transport</keyword>
<dbReference type="AlphaFoldDB" id="A0AAN8I711"/>
<dbReference type="GO" id="GO:0006952">
    <property type="term" value="P:defense response"/>
    <property type="evidence" value="ECO:0007669"/>
    <property type="project" value="TreeGrafter"/>
</dbReference>
<dbReference type="Pfam" id="PF08022">
    <property type="entry name" value="FAD_binding_8"/>
    <property type="match status" value="1"/>
</dbReference>
<dbReference type="InterPro" id="IPR050369">
    <property type="entry name" value="RBOH/FRE"/>
</dbReference>
<feature type="transmembrane region" description="Helical" evidence="8">
    <location>
        <begin position="269"/>
        <end position="288"/>
    </location>
</feature>
<keyword evidence="4 8" id="KW-1133">Transmembrane helix</keyword>
<dbReference type="PROSITE" id="PS51384">
    <property type="entry name" value="FAD_FR"/>
    <property type="match status" value="1"/>
</dbReference>
<dbReference type="GO" id="GO:0016175">
    <property type="term" value="F:superoxide-generating NAD(P)H oxidase activity"/>
    <property type="evidence" value="ECO:0007669"/>
    <property type="project" value="TreeGrafter"/>
</dbReference>
<dbReference type="Proteomes" id="UP001316803">
    <property type="component" value="Unassembled WGS sequence"/>
</dbReference>
<dbReference type="InterPro" id="IPR017938">
    <property type="entry name" value="Riboflavin_synthase-like_b-brl"/>
</dbReference>
<evidence type="ECO:0000256" key="8">
    <source>
        <dbReference type="SAM" id="Phobius"/>
    </source>
</evidence>
<dbReference type="PANTHER" id="PTHR11972:SF153">
    <property type="entry name" value="SUPEROXIDE-GENERATING NADPH OXIDASE HEAVY CHAIN SUBUNIT A"/>
    <property type="match status" value="1"/>
</dbReference>
<accession>A0AAN8I711</accession>
<dbReference type="SFLD" id="SFLDS00052">
    <property type="entry name" value="Ferric_Reductase_Domain"/>
    <property type="match status" value="1"/>
</dbReference>
<evidence type="ECO:0000256" key="7">
    <source>
        <dbReference type="ARBA" id="ARBA00023136"/>
    </source>
</evidence>
<keyword evidence="11" id="KW-1185">Reference proteome</keyword>
<keyword evidence="5" id="KW-0560">Oxidoreductase</keyword>
<evidence type="ECO:0000313" key="11">
    <source>
        <dbReference type="Proteomes" id="UP001316803"/>
    </source>
</evidence>
<evidence type="ECO:0000256" key="6">
    <source>
        <dbReference type="ARBA" id="ARBA00023065"/>
    </source>
</evidence>
<comment type="subcellular location">
    <subcellularLocation>
        <location evidence="1">Membrane</location>
        <topology evidence="1">Multi-pass membrane protein</topology>
    </subcellularLocation>
</comment>
<feature type="transmembrane region" description="Helical" evidence="8">
    <location>
        <begin position="78"/>
        <end position="95"/>
    </location>
</feature>
<dbReference type="Pfam" id="PF08030">
    <property type="entry name" value="NAD_binding_6"/>
    <property type="match status" value="1"/>
</dbReference>
<protein>
    <recommendedName>
        <fullName evidence="9">FAD-binding FR-type domain-containing protein</fullName>
    </recommendedName>
</protein>
<dbReference type="PANTHER" id="PTHR11972">
    <property type="entry name" value="NADPH OXIDASE"/>
    <property type="match status" value="1"/>
</dbReference>
<dbReference type="InterPro" id="IPR039261">
    <property type="entry name" value="FNR_nucleotide-bd"/>
</dbReference>
<evidence type="ECO:0000259" key="9">
    <source>
        <dbReference type="PROSITE" id="PS51384"/>
    </source>
</evidence>